<feature type="domain" description="PrcB C-terminal" evidence="2">
    <location>
        <begin position="92"/>
        <end position="145"/>
    </location>
</feature>
<evidence type="ECO:0000259" key="2">
    <source>
        <dbReference type="Pfam" id="PF14343"/>
    </source>
</evidence>
<keyword evidence="4" id="KW-1185">Reference proteome</keyword>
<evidence type="ECO:0000313" key="3">
    <source>
        <dbReference type="EMBL" id="THF51683.1"/>
    </source>
</evidence>
<keyword evidence="1" id="KW-0732">Signal</keyword>
<dbReference type="Pfam" id="PF14343">
    <property type="entry name" value="PrcB_C"/>
    <property type="match status" value="1"/>
</dbReference>
<evidence type="ECO:0000256" key="1">
    <source>
        <dbReference type="SAM" id="SignalP"/>
    </source>
</evidence>
<sequence length="154" mass="16989">MKKILLLFTGLLLVACSDDATTVASAPQDQNVNFQLVGKGNLYGGSSENISQQNLVINSQTEWDALKAAMDAVNNTTYQFTQTDVDFEHYQVLAIFDEVKMSGGWTIDITDIAENQQNLLVNLDNIKTGDATTVITQPFEIVKIKRTGKPIVFE</sequence>
<protein>
    <recommendedName>
        <fullName evidence="2">PrcB C-terminal domain-containing protein</fullName>
    </recommendedName>
</protein>
<comment type="caution">
    <text evidence="3">The sequence shown here is derived from an EMBL/GenBank/DDBJ whole genome shotgun (WGS) entry which is preliminary data.</text>
</comment>
<reference evidence="3 4" key="1">
    <citation type="submission" date="2019-04" db="EMBL/GenBank/DDBJ databases">
        <title>Flavobacterium sp. nov. isolated from construction timber.</title>
        <authorList>
            <person name="Lin S.-Y."/>
            <person name="Chang C.-T."/>
            <person name="Young C.-C."/>
        </authorList>
    </citation>
    <scope>NUCLEOTIDE SEQUENCE [LARGE SCALE GENOMIC DNA]</scope>
    <source>
        <strain evidence="3 4">CC-CTC003</strain>
    </source>
</reference>
<dbReference type="InterPro" id="IPR025748">
    <property type="entry name" value="PrcB_C_dom"/>
</dbReference>
<organism evidence="3 4">
    <name type="scientific">Flavobacterium supellecticarium</name>
    <dbReference type="NCBI Taxonomy" id="2565924"/>
    <lineage>
        <taxon>Bacteria</taxon>
        <taxon>Pseudomonadati</taxon>
        <taxon>Bacteroidota</taxon>
        <taxon>Flavobacteriia</taxon>
        <taxon>Flavobacteriales</taxon>
        <taxon>Flavobacteriaceae</taxon>
        <taxon>Flavobacterium</taxon>
    </lineage>
</organism>
<gene>
    <name evidence="3" type="ORF">E6C50_07945</name>
</gene>
<dbReference type="OrthoDB" id="1447404at2"/>
<accession>A0A4S4A063</accession>
<dbReference type="PROSITE" id="PS51257">
    <property type="entry name" value="PROKAR_LIPOPROTEIN"/>
    <property type="match status" value="1"/>
</dbReference>
<evidence type="ECO:0000313" key="4">
    <source>
        <dbReference type="Proteomes" id="UP000307507"/>
    </source>
</evidence>
<proteinExistence type="predicted"/>
<feature type="chain" id="PRO_5020660243" description="PrcB C-terminal domain-containing protein" evidence="1">
    <location>
        <begin position="21"/>
        <end position="154"/>
    </location>
</feature>
<feature type="signal peptide" evidence="1">
    <location>
        <begin position="1"/>
        <end position="20"/>
    </location>
</feature>
<dbReference type="AlphaFoldDB" id="A0A4S4A063"/>
<dbReference type="RefSeq" id="WP_136402667.1">
    <property type="nucleotide sequence ID" value="NZ_SSNZ01000002.1"/>
</dbReference>
<dbReference type="Proteomes" id="UP000307507">
    <property type="component" value="Unassembled WGS sequence"/>
</dbReference>
<name>A0A4S4A063_9FLAO</name>
<dbReference type="EMBL" id="SSNZ01000002">
    <property type="protein sequence ID" value="THF51683.1"/>
    <property type="molecule type" value="Genomic_DNA"/>
</dbReference>